<dbReference type="GO" id="GO:0042910">
    <property type="term" value="F:xenobiotic transmembrane transporter activity"/>
    <property type="evidence" value="ECO:0007669"/>
    <property type="project" value="InterPro"/>
</dbReference>
<evidence type="ECO:0000256" key="3">
    <source>
        <dbReference type="ARBA" id="ARBA00022692"/>
    </source>
</evidence>
<evidence type="ECO:0000313" key="7">
    <source>
        <dbReference type="EMBL" id="SBQ67716.1"/>
    </source>
</evidence>
<dbReference type="CDD" id="cd13132">
    <property type="entry name" value="MATE_eukaryotic"/>
    <property type="match status" value="1"/>
</dbReference>
<accession>A0A1A8G9K1</accession>
<feature type="transmembrane region" description="Helical" evidence="6">
    <location>
        <begin position="333"/>
        <end position="354"/>
    </location>
</feature>
<feature type="transmembrane region" description="Helical" evidence="6">
    <location>
        <begin position="265"/>
        <end position="286"/>
    </location>
</feature>
<evidence type="ECO:0000256" key="2">
    <source>
        <dbReference type="ARBA" id="ARBA00010199"/>
    </source>
</evidence>
<proteinExistence type="inferred from homology"/>
<keyword evidence="3 6" id="KW-0812">Transmembrane</keyword>
<feature type="transmembrane region" description="Helical" evidence="6">
    <location>
        <begin position="490"/>
        <end position="508"/>
    </location>
</feature>
<evidence type="ECO:0000256" key="1">
    <source>
        <dbReference type="ARBA" id="ARBA00004141"/>
    </source>
</evidence>
<feature type="transmembrane region" description="Helical" evidence="6">
    <location>
        <begin position="79"/>
        <end position="102"/>
    </location>
</feature>
<keyword evidence="5 6" id="KW-0472">Membrane</keyword>
<dbReference type="GO" id="GO:0016020">
    <property type="term" value="C:membrane"/>
    <property type="evidence" value="ECO:0007669"/>
    <property type="project" value="UniProtKB-SubCell"/>
</dbReference>
<sequence length="672" mass="73095">MVAFITYMFPLGIQAAACARVGNALGAGDTARALLTSKMSLSLAASFAVVEGVVLGSTKTMIGYIFTSDENIARIVSDLMNAYCFLQLFDGLVCVCTGIFLGTGKQKIPAVANLIGYYCIGLTLSVTLIFVAKMRILGFWLGLLICVVLQSTFYIIVIFRLNWVKMTEEAVKRAKKRANMTLLGTDVSLDTEGSITNRMTSSNGNTVEGYMSVKTEQHDEDSQDPEVSRIAQLYITAFLPAVPAMFLHSLQVSYLQNQGIILPQLYAAALANLASGATNYILIYWLDLGVGGSAAANTLSQIYICVFLFAYIRWKKLHVKTWGGWSVESLREWGSYMKLALPSALMKCFEWWVYEFGGFFAGMLSEDELAAQHAVIMVAYITYMFPLGIQAAACARVGNALGAGDSSRAILTSKVSLGLAAAFAVAEGLVLGSSKTVIGLIFTSDERIIGLVSQLMNAYCFLQFFDGLVCVCTGIFLGTGKQKIPAVANFIGYYCVGLTLSVTLMFAAKLRVLGFWVGLLVCVVLQSSFYIVVIFRLNWEKVTEEAVKRAQKSLNTLDSEGTPDRSTHSEKSVDGYVSVSTEVHDGNPEREGGHVVQQLKDNRLSITQLIIRRGLTVFAAVVLLAVGAAVLFLVPLPEIQSAESNYTSDWINVTYSPDSIFSTQLVPSKESE</sequence>
<dbReference type="PANTHER" id="PTHR11206">
    <property type="entry name" value="MULTIDRUG RESISTANCE PROTEIN"/>
    <property type="match status" value="1"/>
</dbReference>
<gene>
    <name evidence="7" type="primary">Nfu_g_1_000304</name>
</gene>
<reference evidence="7" key="2">
    <citation type="submission" date="2016-06" db="EMBL/GenBank/DDBJ databases">
        <title>The genome of a short-lived fish provides insights into sex chromosome evolution and the genetic control of aging.</title>
        <authorList>
            <person name="Reichwald K."/>
            <person name="Felder M."/>
            <person name="Petzold A."/>
            <person name="Koch P."/>
            <person name="Groth M."/>
            <person name="Platzer M."/>
        </authorList>
    </citation>
    <scope>NUCLEOTIDE SEQUENCE</scope>
    <source>
        <tissue evidence="7">Brain</tissue>
    </source>
</reference>
<feature type="transmembrane region" description="Helical" evidence="6">
    <location>
        <begin position="114"/>
        <end position="132"/>
    </location>
</feature>
<feature type="transmembrane region" description="Helical" evidence="6">
    <location>
        <begin position="514"/>
        <end position="539"/>
    </location>
</feature>
<organism evidence="7">
    <name type="scientific">Nothobranchius korthausae</name>
    <dbReference type="NCBI Taxonomy" id="1143690"/>
    <lineage>
        <taxon>Eukaryota</taxon>
        <taxon>Metazoa</taxon>
        <taxon>Chordata</taxon>
        <taxon>Craniata</taxon>
        <taxon>Vertebrata</taxon>
        <taxon>Euteleostomi</taxon>
        <taxon>Actinopterygii</taxon>
        <taxon>Neopterygii</taxon>
        <taxon>Teleostei</taxon>
        <taxon>Neoteleostei</taxon>
        <taxon>Acanthomorphata</taxon>
        <taxon>Ovalentaria</taxon>
        <taxon>Atherinomorphae</taxon>
        <taxon>Cyprinodontiformes</taxon>
        <taxon>Nothobranchiidae</taxon>
        <taxon>Nothobranchius</taxon>
    </lineage>
</organism>
<feature type="transmembrane region" description="Helical" evidence="6">
    <location>
        <begin position="292"/>
        <end position="312"/>
    </location>
</feature>
<dbReference type="GO" id="GO:0015297">
    <property type="term" value="F:antiporter activity"/>
    <property type="evidence" value="ECO:0007669"/>
    <property type="project" value="InterPro"/>
</dbReference>
<feature type="transmembrane region" description="Helical" evidence="6">
    <location>
        <begin position="42"/>
        <end position="67"/>
    </location>
</feature>
<dbReference type="InterPro" id="IPR002528">
    <property type="entry name" value="MATE_fam"/>
</dbReference>
<comment type="similarity">
    <text evidence="2 6">Belongs to the multi antimicrobial extrusion (MATE) (TC 2.A.66.1) family.</text>
</comment>
<dbReference type="EMBL" id="HAEB01021189">
    <property type="protein sequence ID" value="SBQ67716.1"/>
    <property type="molecule type" value="Transcribed_RNA"/>
</dbReference>
<comment type="subcellular location">
    <subcellularLocation>
        <location evidence="1">Membrane</location>
        <topology evidence="1">Multi-pass membrane protein</topology>
    </subcellularLocation>
</comment>
<dbReference type="GO" id="GO:1990961">
    <property type="term" value="P:xenobiotic detoxification by transmembrane export across the plasma membrane"/>
    <property type="evidence" value="ECO:0007669"/>
    <property type="project" value="InterPro"/>
</dbReference>
<keyword evidence="4 6" id="KW-1133">Transmembrane helix</keyword>
<name>A0A1A8G9K1_9TELE</name>
<dbReference type="NCBIfam" id="TIGR00797">
    <property type="entry name" value="matE"/>
    <property type="match status" value="1"/>
</dbReference>
<dbReference type="AlphaFoldDB" id="A0A1A8G9K1"/>
<feature type="transmembrane region" description="Helical" evidence="6">
    <location>
        <begin position="455"/>
        <end position="478"/>
    </location>
</feature>
<evidence type="ECO:0000256" key="4">
    <source>
        <dbReference type="ARBA" id="ARBA00022989"/>
    </source>
</evidence>
<feature type="transmembrane region" description="Helical" evidence="6">
    <location>
        <begin position="374"/>
        <end position="395"/>
    </location>
</feature>
<dbReference type="InterPro" id="IPR045069">
    <property type="entry name" value="MATE_euk"/>
</dbReference>
<feature type="transmembrane region" description="Helical" evidence="6">
    <location>
        <begin position="231"/>
        <end position="253"/>
    </location>
</feature>
<reference evidence="7" key="1">
    <citation type="submission" date="2016-05" db="EMBL/GenBank/DDBJ databases">
        <authorList>
            <person name="Lavstsen T."/>
            <person name="Jespersen J.S."/>
        </authorList>
    </citation>
    <scope>NUCLEOTIDE SEQUENCE</scope>
    <source>
        <tissue evidence="7">Brain</tissue>
    </source>
</reference>
<protein>
    <recommendedName>
        <fullName evidence="6">Multidrug and toxin extrusion protein</fullName>
    </recommendedName>
</protein>
<evidence type="ECO:0000256" key="6">
    <source>
        <dbReference type="RuleBase" id="RU004914"/>
    </source>
</evidence>
<evidence type="ECO:0000256" key="5">
    <source>
        <dbReference type="ARBA" id="ARBA00023136"/>
    </source>
</evidence>
<dbReference type="Pfam" id="PF01554">
    <property type="entry name" value="MatE"/>
    <property type="match status" value="2"/>
</dbReference>
<feature type="transmembrane region" description="Helical" evidence="6">
    <location>
        <begin position="615"/>
        <end position="636"/>
    </location>
</feature>
<feature type="transmembrane region" description="Helical" evidence="6">
    <location>
        <begin position="139"/>
        <end position="159"/>
    </location>
</feature>
<feature type="transmembrane region" description="Helical" evidence="6">
    <location>
        <begin position="416"/>
        <end position="443"/>
    </location>
</feature>